<dbReference type="PANTHER" id="PTHR34512">
    <property type="entry name" value="CELL SURFACE PROTEIN"/>
    <property type="match status" value="1"/>
</dbReference>
<evidence type="ECO:0000313" key="3">
    <source>
        <dbReference type="Proteomes" id="UP001596547"/>
    </source>
</evidence>
<name>A0ABD6A4S8_9EURY</name>
<evidence type="ECO:0000259" key="1">
    <source>
        <dbReference type="Pfam" id="PF13360"/>
    </source>
</evidence>
<accession>A0ABD6A4S8</accession>
<evidence type="ECO:0000313" key="2">
    <source>
        <dbReference type="EMBL" id="MFC7315221.1"/>
    </source>
</evidence>
<sequence>MAHAVPSFETVRLGEIDSARSRHLWTRSGVLVGDDLVVVGRWNGGVTALDRESIDIEWEFDHVDSAVTLAATDGSIVVGGRGPSGRIASYDPDTGDERWSYATATDVGEPSAESVFCRPYVVDVVADGDRSFAAARRYERDRDARRWDSAVYAFDRDGTVRWRYSTDASPISVDLDDRGDRLAVGYNRCAGDHDDGLVILDAESGRVEWTWDPGTAGDRRVGDVSFGEECLAVSSHGDKRGYLLGADGSELWRADLATETEVGAETLYAYPNHAHATEGRVTFVTGNTYAEEGRETDGRHPNEHRIVTFDTEGRTLWSAILGGFAHELAADGDRLVVPVAQNFRTRDPATHALRWFDLASGDGGVEHLDGIATAADVDGDLVAAIQEPVEYHDEGTVRGEYALLAGALQG</sequence>
<dbReference type="SMART" id="SM00564">
    <property type="entry name" value="PQQ"/>
    <property type="match status" value="4"/>
</dbReference>
<keyword evidence="3" id="KW-1185">Reference proteome</keyword>
<dbReference type="InterPro" id="IPR002372">
    <property type="entry name" value="PQQ_rpt_dom"/>
</dbReference>
<dbReference type="InterPro" id="IPR015943">
    <property type="entry name" value="WD40/YVTN_repeat-like_dom_sf"/>
</dbReference>
<dbReference type="SUPFAM" id="SSF50998">
    <property type="entry name" value="Quinoprotein alcohol dehydrogenase-like"/>
    <property type="match status" value="1"/>
</dbReference>
<dbReference type="InterPro" id="IPR011047">
    <property type="entry name" value="Quinoprotein_ADH-like_sf"/>
</dbReference>
<dbReference type="GeneID" id="79314180"/>
<reference evidence="2 3" key="1">
    <citation type="journal article" date="2019" name="Int. J. Syst. Evol. Microbiol.">
        <title>The Global Catalogue of Microorganisms (GCM) 10K type strain sequencing project: providing services to taxonomists for standard genome sequencing and annotation.</title>
        <authorList>
            <consortium name="The Broad Institute Genomics Platform"/>
            <consortium name="The Broad Institute Genome Sequencing Center for Infectious Disease"/>
            <person name="Wu L."/>
            <person name="Ma J."/>
        </authorList>
    </citation>
    <scope>NUCLEOTIDE SEQUENCE [LARGE SCALE GENOMIC DNA]</scope>
    <source>
        <strain evidence="2 3">PSR21</strain>
    </source>
</reference>
<gene>
    <name evidence="2" type="ORF">ACFQPE_00210</name>
</gene>
<protein>
    <submittedName>
        <fullName evidence="2">PQQ-binding-like beta-propeller repeat protein</fullName>
    </submittedName>
</protein>
<comment type="caution">
    <text evidence="2">The sequence shown here is derived from an EMBL/GenBank/DDBJ whole genome shotgun (WGS) entry which is preliminary data.</text>
</comment>
<dbReference type="Gene3D" id="2.40.128.630">
    <property type="match status" value="1"/>
</dbReference>
<dbReference type="PANTHER" id="PTHR34512:SF30">
    <property type="entry name" value="OUTER MEMBRANE PROTEIN ASSEMBLY FACTOR BAMB"/>
    <property type="match status" value="1"/>
</dbReference>
<dbReference type="EMBL" id="JBHTBF010000001">
    <property type="protein sequence ID" value="MFC7315221.1"/>
    <property type="molecule type" value="Genomic_DNA"/>
</dbReference>
<dbReference type="SUPFAM" id="SSF63829">
    <property type="entry name" value="Calcium-dependent phosphotriesterase"/>
    <property type="match status" value="1"/>
</dbReference>
<dbReference type="Proteomes" id="UP001596547">
    <property type="component" value="Unassembled WGS sequence"/>
</dbReference>
<dbReference type="RefSeq" id="WP_276304627.1">
    <property type="nucleotide sequence ID" value="NZ_CP119992.1"/>
</dbReference>
<organism evidence="2 3">
    <name type="scientific">Halomarina halobia</name>
    <dbReference type="NCBI Taxonomy" id="3033386"/>
    <lineage>
        <taxon>Archaea</taxon>
        <taxon>Methanobacteriati</taxon>
        <taxon>Methanobacteriota</taxon>
        <taxon>Stenosarchaea group</taxon>
        <taxon>Halobacteria</taxon>
        <taxon>Halobacteriales</taxon>
        <taxon>Natronomonadaceae</taxon>
        <taxon>Halomarina</taxon>
    </lineage>
</organism>
<dbReference type="Pfam" id="PF13360">
    <property type="entry name" value="PQQ_2"/>
    <property type="match status" value="1"/>
</dbReference>
<dbReference type="Gene3D" id="2.130.10.10">
    <property type="entry name" value="YVTN repeat-like/Quinoprotein amine dehydrogenase"/>
    <property type="match status" value="1"/>
</dbReference>
<feature type="domain" description="Pyrrolo-quinoline quinone repeat" evidence="1">
    <location>
        <begin position="44"/>
        <end position="210"/>
    </location>
</feature>
<dbReference type="AlphaFoldDB" id="A0ABD6A4S8"/>
<dbReference type="InterPro" id="IPR018391">
    <property type="entry name" value="PQQ_b-propeller_rpt"/>
</dbReference>
<proteinExistence type="predicted"/>